<dbReference type="EMBL" id="MFDD01000015">
    <property type="protein sequence ID" value="OGE39772.1"/>
    <property type="molecule type" value="Genomic_DNA"/>
</dbReference>
<evidence type="ECO:0000256" key="1">
    <source>
        <dbReference type="SAM" id="MobiDB-lite"/>
    </source>
</evidence>
<evidence type="ECO:0000313" key="2">
    <source>
        <dbReference type="EMBL" id="OGE39772.1"/>
    </source>
</evidence>
<feature type="compositionally biased region" description="Polar residues" evidence="1">
    <location>
        <begin position="23"/>
        <end position="52"/>
    </location>
</feature>
<gene>
    <name evidence="2" type="ORF">A3D25_03535</name>
</gene>
<dbReference type="Proteomes" id="UP000177328">
    <property type="component" value="Unassembled WGS sequence"/>
</dbReference>
<comment type="caution">
    <text evidence="2">The sequence shown here is derived from an EMBL/GenBank/DDBJ whole genome shotgun (WGS) entry which is preliminary data.</text>
</comment>
<name>A0A1F5KFN8_9BACT</name>
<evidence type="ECO:0000313" key="3">
    <source>
        <dbReference type="Proteomes" id="UP000177328"/>
    </source>
</evidence>
<dbReference type="AlphaFoldDB" id="A0A1F5KFN8"/>
<reference evidence="2 3" key="1">
    <citation type="journal article" date="2016" name="Nat. Commun.">
        <title>Thousands of microbial genomes shed light on interconnected biogeochemical processes in an aquifer system.</title>
        <authorList>
            <person name="Anantharaman K."/>
            <person name="Brown C.T."/>
            <person name="Hug L.A."/>
            <person name="Sharon I."/>
            <person name="Castelle C.J."/>
            <person name="Probst A.J."/>
            <person name="Thomas B.C."/>
            <person name="Singh A."/>
            <person name="Wilkins M.J."/>
            <person name="Karaoz U."/>
            <person name="Brodie E.L."/>
            <person name="Williams K.H."/>
            <person name="Hubbard S.S."/>
            <person name="Banfield J.F."/>
        </authorList>
    </citation>
    <scope>NUCLEOTIDE SEQUENCE [LARGE SCALE GENOMIC DNA]</scope>
</reference>
<proteinExistence type="predicted"/>
<organism evidence="2 3">
    <name type="scientific">Candidatus Daviesbacteria bacterium RIFCSPHIGHO2_02_FULL_43_12</name>
    <dbReference type="NCBI Taxonomy" id="1797776"/>
    <lineage>
        <taxon>Bacteria</taxon>
        <taxon>Candidatus Daviesiibacteriota</taxon>
    </lineage>
</organism>
<feature type="compositionally biased region" description="Polar residues" evidence="1">
    <location>
        <begin position="62"/>
        <end position="74"/>
    </location>
</feature>
<protein>
    <submittedName>
        <fullName evidence="2">Uncharacterized protein</fullName>
    </submittedName>
</protein>
<sequence>MATSLPATPWAKSDQYGSEWEKNTSLTQASTSSSNVTNSGWSNEPWNPSASPANAFEAKPLGSSSSSEWSTDPANLSAAKTEVSVMLEKHPMRSMGSLAGFSDGSTANQERMNIFKRAKILEGLAVSAKAGEKVMTGAGNAVMATSEAAMDLVYQIFGIGEKKVSPPTEKQTEVKAKAAIIKQNITQQEADRARLENQKYAAFQKDSARILGGVVNEQAMADRTGVVGGEVRNISTIIFSASKEDPRKQVKQEAVVLPGSGKGKVDHNNQRGAMEDANNVMNRVG</sequence>
<accession>A0A1F5KFN8</accession>
<feature type="region of interest" description="Disordered" evidence="1">
    <location>
        <begin position="1"/>
        <end position="75"/>
    </location>
</feature>
<feature type="region of interest" description="Disordered" evidence="1">
    <location>
        <begin position="257"/>
        <end position="285"/>
    </location>
</feature>